<name>A0AAP0IYR4_9MAGN</name>
<dbReference type="Gene3D" id="3.40.50.150">
    <property type="entry name" value="Vaccinia Virus protein VP39"/>
    <property type="match status" value="1"/>
</dbReference>
<organism evidence="3 4">
    <name type="scientific">Stephania japonica</name>
    <dbReference type="NCBI Taxonomy" id="461633"/>
    <lineage>
        <taxon>Eukaryota</taxon>
        <taxon>Viridiplantae</taxon>
        <taxon>Streptophyta</taxon>
        <taxon>Embryophyta</taxon>
        <taxon>Tracheophyta</taxon>
        <taxon>Spermatophyta</taxon>
        <taxon>Magnoliopsida</taxon>
        <taxon>Ranunculales</taxon>
        <taxon>Menispermaceae</taxon>
        <taxon>Menispermoideae</taxon>
        <taxon>Cissampelideae</taxon>
        <taxon>Stephania</taxon>
    </lineage>
</organism>
<feature type="domain" description="DUF7870" evidence="2">
    <location>
        <begin position="342"/>
        <end position="419"/>
    </location>
</feature>
<dbReference type="PANTHER" id="PTHR47291:SF1">
    <property type="entry name" value="PEPTIDE UPSTREAM PROTEIN"/>
    <property type="match status" value="1"/>
</dbReference>
<dbReference type="EMBL" id="JBBNAE010000005">
    <property type="protein sequence ID" value="KAK9124281.1"/>
    <property type="molecule type" value="Genomic_DNA"/>
</dbReference>
<dbReference type="Proteomes" id="UP001417504">
    <property type="component" value="Unassembled WGS sequence"/>
</dbReference>
<dbReference type="PANTHER" id="PTHR47291">
    <property type="entry name" value="PEPTIDE UPSTREAM PROTEIN"/>
    <property type="match status" value="1"/>
</dbReference>
<dbReference type="InterPro" id="IPR013216">
    <property type="entry name" value="Methyltransf_11"/>
</dbReference>
<feature type="domain" description="Methyltransferase type 11" evidence="1">
    <location>
        <begin position="112"/>
        <end position="150"/>
    </location>
</feature>
<sequence>MAMSVVPFLPPFAENEVDGSSHGLTKLGELLKFKSTDDDVLLFPLLLPTLGSCCGENEILAVNLLRELIAEKLLKSGSKVLFVGGGSGSSVSALRGLFPQCLGERVKRFTDRLEFKDDAFDFVFSNDLDTVSVPALLVLEIERVLRPGGFGAMLVAVGNSYNHGNLIKAATPISTFLKSSDVVHARSVYSSSLVVFKKKLNHGVGPFEHYRLPDECPAIKNNTPLMKELEPILDQKPYTYKPLIAYLPKFTNVSSRRRSVYIDIGAGNLVNSKADNWFLSSYPKQSLPFDVYIVHHDTSFLSAYVKRPGITFVYHPGLAGNKTTEILDHTDDLGPLVDDHEFDFIVWFRKTVAAGDLVILKMNAVGEELKLLHQLFESGAICLVDELFLRCTDGNGDIHGDCVDILKSARNRGVFAHQWLDE</sequence>
<reference evidence="3 4" key="1">
    <citation type="submission" date="2024-01" db="EMBL/GenBank/DDBJ databases">
        <title>Genome assemblies of Stephania.</title>
        <authorList>
            <person name="Yang L."/>
        </authorList>
    </citation>
    <scope>NUCLEOTIDE SEQUENCE [LARGE SCALE GENOMIC DNA]</scope>
    <source>
        <strain evidence="3">QJT</strain>
        <tissue evidence="3">Leaf</tissue>
    </source>
</reference>
<gene>
    <name evidence="3" type="ORF">Sjap_013883</name>
</gene>
<dbReference type="SUPFAM" id="SSF53335">
    <property type="entry name" value="S-adenosyl-L-methionine-dependent methyltransferases"/>
    <property type="match status" value="1"/>
</dbReference>
<dbReference type="AlphaFoldDB" id="A0AAP0IYR4"/>
<evidence type="ECO:0000313" key="3">
    <source>
        <dbReference type="EMBL" id="KAK9124281.1"/>
    </source>
</evidence>
<evidence type="ECO:0000259" key="1">
    <source>
        <dbReference type="Pfam" id="PF08241"/>
    </source>
</evidence>
<dbReference type="InterPro" id="IPR057192">
    <property type="entry name" value="DUF7870"/>
</dbReference>
<evidence type="ECO:0000313" key="4">
    <source>
        <dbReference type="Proteomes" id="UP001417504"/>
    </source>
</evidence>
<dbReference type="InterPro" id="IPR029063">
    <property type="entry name" value="SAM-dependent_MTases_sf"/>
</dbReference>
<comment type="caution">
    <text evidence="3">The sequence shown here is derived from an EMBL/GenBank/DDBJ whole genome shotgun (WGS) entry which is preliminary data.</text>
</comment>
<protein>
    <recommendedName>
        <fullName evidence="5">Methyltransferase type 11 domain-containing protein</fullName>
    </recommendedName>
</protein>
<dbReference type="Pfam" id="PF25276">
    <property type="entry name" value="DUF7870"/>
    <property type="match status" value="1"/>
</dbReference>
<evidence type="ECO:0000259" key="2">
    <source>
        <dbReference type="Pfam" id="PF25276"/>
    </source>
</evidence>
<keyword evidence="4" id="KW-1185">Reference proteome</keyword>
<accession>A0AAP0IYR4</accession>
<dbReference type="Pfam" id="PF08241">
    <property type="entry name" value="Methyltransf_11"/>
    <property type="match status" value="1"/>
</dbReference>
<evidence type="ECO:0008006" key="5">
    <source>
        <dbReference type="Google" id="ProtNLM"/>
    </source>
</evidence>
<proteinExistence type="predicted"/>
<dbReference type="GO" id="GO:0008757">
    <property type="term" value="F:S-adenosylmethionine-dependent methyltransferase activity"/>
    <property type="evidence" value="ECO:0007669"/>
    <property type="project" value="InterPro"/>
</dbReference>